<dbReference type="RefSeq" id="WP_007688917.1">
    <property type="nucleotide sequence ID" value="NC_011983.1"/>
</dbReference>
<dbReference type="CDD" id="cd13697">
    <property type="entry name" value="PBP2_ArtJ_like"/>
    <property type="match status" value="1"/>
</dbReference>
<dbReference type="Gene3D" id="3.40.190.10">
    <property type="entry name" value="Periplasmic binding protein-like II"/>
    <property type="match status" value="2"/>
</dbReference>
<sequence>MNSLKTVCMLAGAACLALTAVAAEAHSLDEILSAKKIVVGINPNLPPLGRFNDKNEIEGFDVDVAKKLGEMLGVEVSLVQVSSADRVPFLATGKADIVLGALTRTADRAKVIDFSLPIQTEAISALVAKDKPYQTMDDLNSADVHLVEVRGTTPVDFVKDRLPKAQVTLFDNYPDAVRAFEQGRGDAIVDVVDYLGAYTKNYSAETRVITDKSASIDYDCIGLAQGNTALKSWVNVALYQLQTNGFMKQTYKQWFGIDMVYPVPVTPYF</sequence>
<proteinExistence type="inferred from homology"/>
<dbReference type="KEGG" id="ara:Arad_7128"/>
<evidence type="ECO:0000256" key="3">
    <source>
        <dbReference type="ARBA" id="ARBA00022729"/>
    </source>
</evidence>
<protein>
    <submittedName>
        <fullName evidence="8">Amino acid ABC transporter</fullName>
    </submittedName>
</protein>
<dbReference type="PANTHER" id="PTHR35936:SF17">
    <property type="entry name" value="ARGININE-BINDING EXTRACELLULAR PROTEIN ARTP"/>
    <property type="match status" value="1"/>
</dbReference>
<feature type="domain" description="Solute-binding protein family 3/N-terminal" evidence="6">
    <location>
        <begin position="36"/>
        <end position="258"/>
    </location>
</feature>
<organism evidence="8 9">
    <name type="scientific">Rhizobium rhizogenes (strain K84 / ATCC BAA-868)</name>
    <name type="common">Agrobacterium radiobacter</name>
    <dbReference type="NCBI Taxonomy" id="311403"/>
    <lineage>
        <taxon>Bacteria</taxon>
        <taxon>Pseudomonadati</taxon>
        <taxon>Pseudomonadota</taxon>
        <taxon>Alphaproteobacteria</taxon>
        <taxon>Hyphomicrobiales</taxon>
        <taxon>Rhizobiaceae</taxon>
        <taxon>Rhizobium/Agrobacterium group</taxon>
        <taxon>Rhizobium</taxon>
    </lineage>
</organism>
<dbReference type="SMART" id="SM00062">
    <property type="entry name" value="PBPb"/>
    <property type="match status" value="1"/>
</dbReference>
<dbReference type="GO" id="GO:0016020">
    <property type="term" value="C:membrane"/>
    <property type="evidence" value="ECO:0007669"/>
    <property type="project" value="InterPro"/>
</dbReference>
<dbReference type="STRING" id="311403.Arad_7128"/>
<reference evidence="8 9" key="1">
    <citation type="journal article" date="2009" name="J. Bacteriol.">
        <title>Genome sequences of three Agrobacterium biovars help elucidate the evolution of multichromosome genomes in bacteria.</title>
        <authorList>
            <person name="Slater S.C."/>
            <person name="Goldman B.S."/>
            <person name="Goodner B."/>
            <person name="Setubal J.C."/>
            <person name="Farrand S.K."/>
            <person name="Nester E.W."/>
            <person name="Burr T.J."/>
            <person name="Banta L."/>
            <person name="Dickerman A.W."/>
            <person name="Paulsen I."/>
            <person name="Otten L."/>
            <person name="Suen G."/>
            <person name="Welch R."/>
            <person name="Almeida N.F."/>
            <person name="Arnold F."/>
            <person name="Burton O.T."/>
            <person name="Du Z."/>
            <person name="Ewing A."/>
            <person name="Godsy E."/>
            <person name="Heisel S."/>
            <person name="Houmiel K.L."/>
            <person name="Jhaveri J."/>
            <person name="Lu J."/>
            <person name="Miller N.M."/>
            <person name="Norton S."/>
            <person name="Chen Q."/>
            <person name="Phoolcharoen W."/>
            <person name="Ohlin V."/>
            <person name="Ondrusek D."/>
            <person name="Pride N."/>
            <person name="Stricklin S.L."/>
            <person name="Sun J."/>
            <person name="Wheeler C."/>
            <person name="Wilson L."/>
            <person name="Zhu H."/>
            <person name="Wood D.W."/>
        </authorList>
    </citation>
    <scope>NUCLEOTIDE SEQUENCE [LARGE SCALE GENOMIC DNA]</scope>
    <source>
        <strain evidence="9">K84 / ATCC BAA-868</strain>
    </source>
</reference>
<evidence type="ECO:0000256" key="5">
    <source>
        <dbReference type="SAM" id="SignalP"/>
    </source>
</evidence>
<evidence type="ECO:0000259" key="6">
    <source>
        <dbReference type="SMART" id="SM00062"/>
    </source>
</evidence>
<dbReference type="GO" id="GO:0015276">
    <property type="term" value="F:ligand-gated monoatomic ion channel activity"/>
    <property type="evidence" value="ECO:0007669"/>
    <property type="project" value="InterPro"/>
</dbReference>
<dbReference type="eggNOG" id="COG0834">
    <property type="taxonomic scope" value="Bacteria"/>
</dbReference>
<evidence type="ECO:0000256" key="2">
    <source>
        <dbReference type="ARBA" id="ARBA00010333"/>
    </source>
</evidence>
<evidence type="ECO:0000313" key="9">
    <source>
        <dbReference type="Proteomes" id="UP000001600"/>
    </source>
</evidence>
<comment type="similarity">
    <text evidence="2 4">Belongs to the bacterial solute-binding protein 3 family.</text>
</comment>
<evidence type="ECO:0000259" key="7">
    <source>
        <dbReference type="SMART" id="SM00079"/>
    </source>
</evidence>
<dbReference type="SMART" id="SM00079">
    <property type="entry name" value="PBPe"/>
    <property type="match status" value="1"/>
</dbReference>
<dbReference type="SUPFAM" id="SSF53850">
    <property type="entry name" value="Periplasmic binding protein-like II"/>
    <property type="match status" value="1"/>
</dbReference>
<comment type="subcellular location">
    <subcellularLocation>
        <location evidence="1">Periplasm</location>
    </subcellularLocation>
</comment>
<dbReference type="Proteomes" id="UP000001600">
    <property type="component" value="Chromosome 2"/>
</dbReference>
<keyword evidence="3 5" id="KW-0732">Signal</keyword>
<dbReference type="PANTHER" id="PTHR35936">
    <property type="entry name" value="MEMBRANE-BOUND LYTIC MUREIN TRANSGLYCOSYLASE F"/>
    <property type="match status" value="1"/>
</dbReference>
<dbReference type="InterPro" id="IPR001320">
    <property type="entry name" value="Iontro_rcpt_C"/>
</dbReference>
<accession>B9JLY3</accession>
<evidence type="ECO:0000313" key="8">
    <source>
        <dbReference type="EMBL" id="ACM28697.1"/>
    </source>
</evidence>
<name>B9JLY3_RHIR8</name>
<dbReference type="Pfam" id="PF00497">
    <property type="entry name" value="SBP_bac_3"/>
    <property type="match status" value="1"/>
</dbReference>
<evidence type="ECO:0000256" key="4">
    <source>
        <dbReference type="RuleBase" id="RU003744"/>
    </source>
</evidence>
<feature type="signal peptide" evidence="5">
    <location>
        <begin position="1"/>
        <end position="25"/>
    </location>
</feature>
<dbReference type="HOGENOM" id="CLU_019602_18_2_5"/>
<dbReference type="EMBL" id="CP000629">
    <property type="protein sequence ID" value="ACM28697.1"/>
    <property type="molecule type" value="Genomic_DNA"/>
</dbReference>
<gene>
    <name evidence="8" type="ordered locus">Arad_7128</name>
</gene>
<dbReference type="GO" id="GO:0042597">
    <property type="term" value="C:periplasmic space"/>
    <property type="evidence" value="ECO:0007669"/>
    <property type="project" value="UniProtKB-SubCell"/>
</dbReference>
<feature type="chain" id="PRO_5002887139" evidence="5">
    <location>
        <begin position="26"/>
        <end position="269"/>
    </location>
</feature>
<dbReference type="InterPro" id="IPR018313">
    <property type="entry name" value="SBP_3_CS"/>
</dbReference>
<feature type="domain" description="Ionotropic glutamate receptor C-terminal" evidence="7">
    <location>
        <begin position="36"/>
        <end position="257"/>
    </location>
</feature>
<dbReference type="PROSITE" id="PS01039">
    <property type="entry name" value="SBP_BACTERIAL_3"/>
    <property type="match status" value="1"/>
</dbReference>
<dbReference type="AlphaFoldDB" id="B9JLY3"/>
<evidence type="ECO:0000256" key="1">
    <source>
        <dbReference type="ARBA" id="ARBA00004418"/>
    </source>
</evidence>
<dbReference type="InterPro" id="IPR001638">
    <property type="entry name" value="Solute-binding_3/MltF_N"/>
</dbReference>